<keyword evidence="3" id="KW-1003">Cell membrane</keyword>
<proteinExistence type="predicted"/>
<dbReference type="Gene3D" id="3.30.450.20">
    <property type="entry name" value="PAS domain"/>
    <property type="match status" value="1"/>
</dbReference>
<dbReference type="PROSITE" id="PS50887">
    <property type="entry name" value="GGDEF"/>
    <property type="match status" value="1"/>
</dbReference>
<dbReference type="CDD" id="cd18773">
    <property type="entry name" value="PDC1_HK_sensor"/>
    <property type="match status" value="1"/>
</dbReference>
<keyword evidence="5 9" id="KW-1133">Transmembrane helix</keyword>
<feature type="transmembrane region" description="Helical" evidence="9">
    <location>
        <begin position="287"/>
        <end position="309"/>
    </location>
</feature>
<reference evidence="11" key="1">
    <citation type="submission" date="2016-04" db="EMBL/GenBank/DDBJ databases">
        <authorList>
            <person name="Evans L.H."/>
            <person name="Alamgir A."/>
            <person name="Owens N."/>
            <person name="Weber N.D."/>
            <person name="Virtaneva K."/>
            <person name="Barbian K."/>
            <person name="Babar A."/>
            <person name="Rosenke K."/>
        </authorList>
    </citation>
    <scope>NUCLEOTIDE SEQUENCE</scope>
    <source>
        <strain evidence="11">86</strain>
    </source>
</reference>
<evidence type="ECO:0000256" key="5">
    <source>
        <dbReference type="ARBA" id="ARBA00022989"/>
    </source>
</evidence>
<evidence type="ECO:0000256" key="1">
    <source>
        <dbReference type="ARBA" id="ARBA00004651"/>
    </source>
</evidence>
<feature type="compositionally biased region" description="Low complexity" evidence="8">
    <location>
        <begin position="483"/>
        <end position="494"/>
    </location>
</feature>
<keyword evidence="6 9" id="KW-0472">Membrane</keyword>
<dbReference type="PANTHER" id="PTHR45138">
    <property type="entry name" value="REGULATORY COMPONENTS OF SENSORY TRANSDUCTION SYSTEM"/>
    <property type="match status" value="1"/>
</dbReference>
<dbReference type="InterPro" id="IPR043128">
    <property type="entry name" value="Rev_trsase/Diguanyl_cyclase"/>
</dbReference>
<accession>A0A212JY28</accession>
<dbReference type="GO" id="GO:0043709">
    <property type="term" value="P:cell adhesion involved in single-species biofilm formation"/>
    <property type="evidence" value="ECO:0007669"/>
    <property type="project" value="TreeGrafter"/>
</dbReference>
<keyword evidence="4 9" id="KW-0812">Transmembrane</keyword>
<dbReference type="EMBL" id="FLUO01000001">
    <property type="protein sequence ID" value="SBW04390.1"/>
    <property type="molecule type" value="Genomic_DNA"/>
</dbReference>
<dbReference type="InterPro" id="IPR029787">
    <property type="entry name" value="Nucleotide_cyclase"/>
</dbReference>
<evidence type="ECO:0000256" key="9">
    <source>
        <dbReference type="SAM" id="Phobius"/>
    </source>
</evidence>
<dbReference type="CDD" id="cd01949">
    <property type="entry name" value="GGDEF"/>
    <property type="match status" value="1"/>
</dbReference>
<evidence type="ECO:0000256" key="2">
    <source>
        <dbReference type="ARBA" id="ARBA00012528"/>
    </source>
</evidence>
<evidence type="ECO:0000256" key="3">
    <source>
        <dbReference type="ARBA" id="ARBA00022475"/>
    </source>
</evidence>
<dbReference type="InterPro" id="IPR050469">
    <property type="entry name" value="Diguanylate_Cyclase"/>
</dbReference>
<evidence type="ECO:0000256" key="8">
    <source>
        <dbReference type="SAM" id="MobiDB-lite"/>
    </source>
</evidence>
<dbReference type="PANTHER" id="PTHR45138:SF9">
    <property type="entry name" value="DIGUANYLATE CYCLASE DGCM-RELATED"/>
    <property type="match status" value="1"/>
</dbReference>
<feature type="region of interest" description="Disordered" evidence="8">
    <location>
        <begin position="472"/>
        <end position="494"/>
    </location>
</feature>
<dbReference type="Gene3D" id="3.30.70.270">
    <property type="match status" value="1"/>
</dbReference>
<dbReference type="GO" id="GO:0052621">
    <property type="term" value="F:diguanylate cyclase activity"/>
    <property type="evidence" value="ECO:0007669"/>
    <property type="project" value="UniProtKB-EC"/>
</dbReference>
<dbReference type="GO" id="GO:0005886">
    <property type="term" value="C:plasma membrane"/>
    <property type="evidence" value="ECO:0007669"/>
    <property type="project" value="UniProtKB-SubCell"/>
</dbReference>
<evidence type="ECO:0000256" key="4">
    <source>
        <dbReference type="ARBA" id="ARBA00022692"/>
    </source>
</evidence>
<comment type="subcellular location">
    <subcellularLocation>
        <location evidence="1">Cell membrane</location>
        <topology evidence="1">Multi-pass membrane protein</topology>
    </subcellularLocation>
</comment>
<evidence type="ECO:0000259" key="10">
    <source>
        <dbReference type="PROSITE" id="PS50887"/>
    </source>
</evidence>
<dbReference type="AlphaFoldDB" id="A0A212JY28"/>
<sequence>MDGGAKRRIVVLIVAVVALGFLGVTLANYAVSRAWVRETIVKSDLPLTSDTLYSEIQQDLLKPIFVSSLMAHDTFVRDWVLDGERDPGRMTRYLAEIQKKYDAFTAFFVSDRTGVYYQSKGVLKTVHPDEPRDVWFYRVRDMSRPYETNVDPDMANLDTITIFINFRVFDYRGNFIGATGVGLQASTVKQLVERYEREYHRTVTFVDRKGMLQLYGRDFDASEPDIRKRPGIRDVADALLAAPQGSFEYRRDGQTFFVTSRFIPDLDWYLLVEQNGTAALASAQRTLVTSLAFGAAATLVVTWLCALLVRRSHRRLESLAAIDPLTGLLSRLAFAVVFAQASERALREPRPTSLAFFDIDHFKAINDTHGHAVGDQVLVAVAERLHQAVRGSDALCRWGGEEFLLLLEDCDLGAAEAVADKARDAVAATPLVLPGGVTIALTVSAGVAERDLGEDADALIARADAALYRAKDSGRNRTERAADQASSRRASITQ</sequence>
<comment type="catalytic activity">
    <reaction evidence="7">
        <text>2 GTP = 3',3'-c-di-GMP + 2 diphosphate</text>
        <dbReference type="Rhea" id="RHEA:24898"/>
        <dbReference type="ChEBI" id="CHEBI:33019"/>
        <dbReference type="ChEBI" id="CHEBI:37565"/>
        <dbReference type="ChEBI" id="CHEBI:58805"/>
        <dbReference type="EC" id="2.7.7.65"/>
    </reaction>
</comment>
<evidence type="ECO:0000256" key="6">
    <source>
        <dbReference type="ARBA" id="ARBA00023136"/>
    </source>
</evidence>
<dbReference type="EC" id="2.7.7.65" evidence="2"/>
<dbReference type="FunFam" id="3.30.70.270:FF:000001">
    <property type="entry name" value="Diguanylate cyclase domain protein"/>
    <property type="match status" value="1"/>
</dbReference>
<evidence type="ECO:0000313" key="11">
    <source>
        <dbReference type="EMBL" id="SBW04390.1"/>
    </source>
</evidence>
<dbReference type="Pfam" id="PF02743">
    <property type="entry name" value="dCache_1"/>
    <property type="match status" value="1"/>
</dbReference>
<dbReference type="Pfam" id="PF00990">
    <property type="entry name" value="GGDEF"/>
    <property type="match status" value="1"/>
</dbReference>
<dbReference type="NCBIfam" id="TIGR00254">
    <property type="entry name" value="GGDEF"/>
    <property type="match status" value="1"/>
</dbReference>
<dbReference type="SUPFAM" id="SSF55073">
    <property type="entry name" value="Nucleotide cyclase"/>
    <property type="match status" value="1"/>
</dbReference>
<dbReference type="GO" id="GO:1902201">
    <property type="term" value="P:negative regulation of bacterial-type flagellum-dependent cell motility"/>
    <property type="evidence" value="ECO:0007669"/>
    <property type="project" value="TreeGrafter"/>
</dbReference>
<feature type="compositionally biased region" description="Basic and acidic residues" evidence="8">
    <location>
        <begin position="472"/>
        <end position="482"/>
    </location>
</feature>
<organism evidence="11">
    <name type="scientific">uncultured Alphaproteobacteria bacterium</name>
    <dbReference type="NCBI Taxonomy" id="91750"/>
    <lineage>
        <taxon>Bacteria</taxon>
        <taxon>Pseudomonadati</taxon>
        <taxon>Pseudomonadota</taxon>
        <taxon>Alphaproteobacteria</taxon>
        <taxon>environmental samples</taxon>
    </lineage>
</organism>
<dbReference type="SMART" id="SM00267">
    <property type="entry name" value="GGDEF"/>
    <property type="match status" value="1"/>
</dbReference>
<protein>
    <recommendedName>
        <fullName evidence="2">diguanylate cyclase</fullName>
        <ecNumber evidence="2">2.7.7.65</ecNumber>
    </recommendedName>
</protein>
<name>A0A212JY28_9PROT</name>
<gene>
    <name evidence="11" type="ORF">KL86APRO_11848</name>
</gene>
<dbReference type="InterPro" id="IPR033479">
    <property type="entry name" value="dCache_1"/>
</dbReference>
<evidence type="ECO:0000256" key="7">
    <source>
        <dbReference type="ARBA" id="ARBA00034247"/>
    </source>
</evidence>
<feature type="domain" description="GGDEF" evidence="10">
    <location>
        <begin position="350"/>
        <end position="483"/>
    </location>
</feature>
<dbReference type="InterPro" id="IPR000160">
    <property type="entry name" value="GGDEF_dom"/>
</dbReference>